<keyword evidence="2" id="KW-1185">Reference proteome</keyword>
<sequence length="113" mass="11632">MNTSSRVDVVLAEGKPTAAAVEHTVTEPVETADVAPDPSRRTIVLALTKQEGRETAEALGIEPVAIVTPRRPHASVGIVADAIIEAPGLDRAVVDELMVNAGPSLATSTVDAS</sequence>
<organism evidence="1 2">
    <name type="scientific">Microbacterium algeriense</name>
    <dbReference type="NCBI Taxonomy" id="2615184"/>
    <lineage>
        <taxon>Bacteria</taxon>
        <taxon>Bacillati</taxon>
        <taxon>Actinomycetota</taxon>
        <taxon>Actinomycetes</taxon>
        <taxon>Micrococcales</taxon>
        <taxon>Microbacteriaceae</taxon>
        <taxon>Microbacterium</taxon>
    </lineage>
</organism>
<evidence type="ECO:0000313" key="2">
    <source>
        <dbReference type="Proteomes" id="UP000478836"/>
    </source>
</evidence>
<gene>
    <name evidence="1" type="ORF">F6A08_05935</name>
</gene>
<reference evidence="2" key="1">
    <citation type="submission" date="2019-09" db="EMBL/GenBank/DDBJ databases">
        <title>Whole genome sequencing of Microbacterium maritypicum.</title>
        <authorList>
            <person name="Lenchi N."/>
        </authorList>
    </citation>
    <scope>NUCLEOTIDE SEQUENCE [LARGE SCALE GENOMIC DNA]</scope>
    <source>
        <strain evidence="2">G1</strain>
    </source>
</reference>
<dbReference type="EMBL" id="WAAO01000001">
    <property type="protein sequence ID" value="KAB1867325.1"/>
    <property type="molecule type" value="Genomic_DNA"/>
</dbReference>
<evidence type="ECO:0000313" key="1">
    <source>
        <dbReference type="EMBL" id="KAB1867325.1"/>
    </source>
</evidence>
<name>A0ABQ6VAA8_9MICO</name>
<protein>
    <submittedName>
        <fullName evidence="1">Uncharacterized protein</fullName>
    </submittedName>
</protein>
<accession>A0ABQ6VAA8</accession>
<dbReference type="GeneID" id="77475981"/>
<dbReference type="RefSeq" id="WP_151458883.1">
    <property type="nucleotide sequence ID" value="NZ_WAAO01000001.1"/>
</dbReference>
<dbReference type="Proteomes" id="UP000478836">
    <property type="component" value="Unassembled WGS sequence"/>
</dbReference>
<comment type="caution">
    <text evidence="1">The sequence shown here is derived from an EMBL/GenBank/DDBJ whole genome shotgun (WGS) entry which is preliminary data.</text>
</comment>
<proteinExistence type="predicted"/>